<dbReference type="RefSeq" id="WP_095610616.1">
    <property type="nucleotide sequence ID" value="NZ_NMPM01000027.1"/>
</dbReference>
<keyword evidence="4" id="KW-0255">Endonuclease</keyword>
<accession>A0A2A2I4M3</accession>
<dbReference type="SUPFAM" id="SSF54060">
    <property type="entry name" value="His-Me finger endonucleases"/>
    <property type="match status" value="1"/>
</dbReference>
<dbReference type="InterPro" id="IPR044925">
    <property type="entry name" value="His-Me_finger_sf"/>
</dbReference>
<dbReference type="GO" id="GO:0016787">
    <property type="term" value="F:hydrolase activity"/>
    <property type="evidence" value="ECO:0007669"/>
    <property type="project" value="UniProtKB-KW"/>
</dbReference>
<protein>
    <submittedName>
        <fullName evidence="4">Endonuclease I</fullName>
    </submittedName>
</protein>
<evidence type="ECO:0000313" key="5">
    <source>
        <dbReference type="Proteomes" id="UP000218332"/>
    </source>
</evidence>
<keyword evidence="2" id="KW-0540">Nuclease</keyword>
<comment type="caution">
    <text evidence="4">The sequence shown here is derived from an EMBL/GenBank/DDBJ whole genome shotgun (WGS) entry which is preliminary data.</text>
</comment>
<evidence type="ECO:0000256" key="2">
    <source>
        <dbReference type="ARBA" id="ARBA00022722"/>
    </source>
</evidence>
<dbReference type="EMBL" id="NMPM01000027">
    <property type="protein sequence ID" value="PAV26348.1"/>
    <property type="molecule type" value="Genomic_DNA"/>
</dbReference>
<reference evidence="4 5" key="1">
    <citation type="submission" date="2017-07" db="EMBL/GenBank/DDBJ databases">
        <title>Tamlnaduibacter salinus (Mi-7) genome sequencing.</title>
        <authorList>
            <person name="Verma A."/>
            <person name="Krishnamurthi S."/>
        </authorList>
    </citation>
    <scope>NUCLEOTIDE SEQUENCE [LARGE SCALE GENOMIC DNA]</scope>
    <source>
        <strain evidence="4 5">Mi-7</strain>
    </source>
</reference>
<keyword evidence="5" id="KW-1185">Reference proteome</keyword>
<dbReference type="InterPro" id="IPR007346">
    <property type="entry name" value="Endonuclease-I"/>
</dbReference>
<comment type="similarity">
    <text evidence="1">Belongs to the EndA/NucM nuclease family.</text>
</comment>
<dbReference type="PANTHER" id="PTHR33607">
    <property type="entry name" value="ENDONUCLEASE-1"/>
    <property type="match status" value="1"/>
</dbReference>
<sequence length="230" mass="25953">MTKTTTTSFFTRLIALVSGAALTASVLFILPGHAQNRFSNPEKTVEDIFWGKLYKQGGNTFFCNKQFGQDSFLITQGYIYPLNRVRDALRCGTKSQCERNSEVYRHVASDLHNMVPIKSRIEMKRRNAGYGEMTSTAPKGECGLKEGFQNIEPPDRIKGDVARGVVYVMDTYDLPAPGSNDVFKRWHQADPPGDLELTRNQRIRELQGNDNRFITNPDAMFDDSIWGDAS</sequence>
<organism evidence="4 5">
    <name type="scientific">Tamilnaduibacter salinus</name>
    <dbReference type="NCBI Taxonomy" id="1484056"/>
    <lineage>
        <taxon>Bacteria</taxon>
        <taxon>Pseudomonadati</taxon>
        <taxon>Pseudomonadota</taxon>
        <taxon>Gammaproteobacteria</taxon>
        <taxon>Pseudomonadales</taxon>
        <taxon>Marinobacteraceae</taxon>
        <taxon>Tamilnaduibacter</taxon>
    </lineage>
</organism>
<dbReference type="GO" id="GO:0004519">
    <property type="term" value="F:endonuclease activity"/>
    <property type="evidence" value="ECO:0007669"/>
    <property type="project" value="UniProtKB-KW"/>
</dbReference>
<dbReference type="AlphaFoldDB" id="A0A2A2I4M3"/>
<dbReference type="PANTHER" id="PTHR33607:SF2">
    <property type="entry name" value="ENDONUCLEASE-1"/>
    <property type="match status" value="1"/>
</dbReference>
<name>A0A2A2I4M3_9GAMM</name>
<evidence type="ECO:0000256" key="1">
    <source>
        <dbReference type="ARBA" id="ARBA00006429"/>
    </source>
</evidence>
<gene>
    <name evidence="4" type="ORF">CF392_06315</name>
</gene>
<dbReference type="Proteomes" id="UP000218332">
    <property type="component" value="Unassembled WGS sequence"/>
</dbReference>
<keyword evidence="3" id="KW-0378">Hydrolase</keyword>
<evidence type="ECO:0000256" key="3">
    <source>
        <dbReference type="ARBA" id="ARBA00022801"/>
    </source>
</evidence>
<evidence type="ECO:0000313" key="4">
    <source>
        <dbReference type="EMBL" id="PAV26348.1"/>
    </source>
</evidence>
<proteinExistence type="inferred from homology"/>
<dbReference type="Pfam" id="PF04231">
    <property type="entry name" value="Endonuclease_1"/>
    <property type="match status" value="1"/>
</dbReference>